<protein>
    <submittedName>
        <fullName evidence="1">Uncharacterized protein</fullName>
    </submittedName>
</protein>
<reference evidence="1" key="1">
    <citation type="submission" date="2023-04" db="EMBL/GenBank/DDBJ databases">
        <title>Draft Genome sequencing of Naganishia species isolated from polar environments using Oxford Nanopore Technology.</title>
        <authorList>
            <person name="Leo P."/>
            <person name="Venkateswaran K."/>
        </authorList>
    </citation>
    <scope>NUCLEOTIDE SEQUENCE</scope>
    <source>
        <strain evidence="1">MNA-CCFEE 5425</strain>
    </source>
</reference>
<sequence>MHAYVSTVDALKNYVVRNNYMPHPTLSPTQLCYLSQTEVHRAFPDMPIWLTEFACHSFGDQAQPTTQQHVHDFMGSTTKWLDSQSFIERYSWFGAGQAQDMGGVNGFNRLQYENGALTALGKQYVFKRHT</sequence>
<dbReference type="Proteomes" id="UP001243375">
    <property type="component" value="Unassembled WGS sequence"/>
</dbReference>
<dbReference type="EMBL" id="JASBWU010000029">
    <property type="protein sequence ID" value="KAJ9111606.1"/>
    <property type="molecule type" value="Genomic_DNA"/>
</dbReference>
<evidence type="ECO:0000313" key="1">
    <source>
        <dbReference type="EMBL" id="KAJ9111606.1"/>
    </source>
</evidence>
<accession>A0ACC2WJK3</accession>
<proteinExistence type="predicted"/>
<evidence type="ECO:0000313" key="2">
    <source>
        <dbReference type="Proteomes" id="UP001243375"/>
    </source>
</evidence>
<comment type="caution">
    <text evidence="1">The sequence shown here is derived from an EMBL/GenBank/DDBJ whole genome shotgun (WGS) entry which is preliminary data.</text>
</comment>
<organism evidence="1 2">
    <name type="scientific">Naganishia vaughanmartiniae</name>
    <dbReference type="NCBI Taxonomy" id="1424756"/>
    <lineage>
        <taxon>Eukaryota</taxon>
        <taxon>Fungi</taxon>
        <taxon>Dikarya</taxon>
        <taxon>Basidiomycota</taxon>
        <taxon>Agaricomycotina</taxon>
        <taxon>Tremellomycetes</taxon>
        <taxon>Filobasidiales</taxon>
        <taxon>Filobasidiaceae</taxon>
        <taxon>Naganishia</taxon>
    </lineage>
</organism>
<name>A0ACC2WJK3_9TREE</name>
<gene>
    <name evidence="1" type="ORF">QFC22_006477</name>
</gene>
<keyword evidence="2" id="KW-1185">Reference proteome</keyword>